<reference evidence="2" key="1">
    <citation type="journal article" date="2018" name="Genome Biol.">
        <title>SKESA: strategic k-mer extension for scrupulous assemblies.</title>
        <authorList>
            <person name="Souvorov A."/>
            <person name="Agarwala R."/>
            <person name="Lipman D.J."/>
        </authorList>
    </citation>
    <scope>NUCLEOTIDE SEQUENCE</scope>
    <source>
        <strain evidence="2">Salmonella enterica</strain>
    </source>
</reference>
<evidence type="ECO:0000313" key="2">
    <source>
        <dbReference type="EMBL" id="HAB4725260.1"/>
    </source>
</evidence>
<evidence type="ECO:0000313" key="3">
    <source>
        <dbReference type="EMBL" id="HAB5478952.1"/>
    </source>
</evidence>
<dbReference type="EMBL" id="AAGLNK010000048">
    <property type="protein sequence ID" value="EBP3696551.1"/>
    <property type="molecule type" value="Genomic_DNA"/>
</dbReference>
<proteinExistence type="predicted"/>
<sequence>HQERNSVRAAYIHKAKYLEERIAMMQWWADYLDASMDLYVSPYQYAGNLKEAS</sequence>
<dbReference type="EMBL" id="DAAHCF010000074">
    <property type="protein sequence ID" value="HAB5478952.1"/>
    <property type="molecule type" value="Genomic_DNA"/>
</dbReference>
<evidence type="ECO:0000313" key="1">
    <source>
        <dbReference type="EMBL" id="EBP3696551.1"/>
    </source>
</evidence>
<name>A0A5U3D6M6_SALDZ</name>
<dbReference type="AlphaFoldDB" id="A0A5U3D6M6"/>
<gene>
    <name evidence="3" type="ORF">GB236_13545</name>
    <name evidence="2" type="ORF">GBZ41_16130</name>
    <name evidence="1" type="ORF">PG27_25955</name>
</gene>
<accession>A0A5U3D6M6</accession>
<feature type="non-terminal residue" evidence="1">
    <location>
        <position position="1"/>
    </location>
</feature>
<reference evidence="2" key="3">
    <citation type="submission" date="2019-10" db="EMBL/GenBank/DDBJ databases">
        <authorList>
            <consortium name="NCBI Pathogen Detection Project"/>
        </authorList>
    </citation>
    <scope>NUCLEOTIDE SEQUENCE</scope>
    <source>
        <strain evidence="2">Salmonella enterica</strain>
    </source>
</reference>
<reference evidence="1" key="2">
    <citation type="submission" date="2018-07" db="EMBL/GenBank/DDBJ databases">
        <authorList>
            <consortium name="GenomeTrakr network: Whole genome sequencing for foodborne pathogen traceback"/>
        </authorList>
    </citation>
    <scope>NUCLEOTIDE SEQUENCE</scope>
    <source>
        <strain evidence="1">CFSAN008697</strain>
    </source>
</reference>
<organism evidence="1">
    <name type="scientific">Salmonella diarizonae</name>
    <dbReference type="NCBI Taxonomy" id="59204"/>
    <lineage>
        <taxon>Bacteria</taxon>
        <taxon>Pseudomonadati</taxon>
        <taxon>Pseudomonadota</taxon>
        <taxon>Gammaproteobacteria</taxon>
        <taxon>Enterobacterales</taxon>
        <taxon>Enterobacteriaceae</taxon>
        <taxon>Salmonella</taxon>
    </lineage>
</organism>
<dbReference type="EMBL" id="DAAGVM010000080">
    <property type="protein sequence ID" value="HAB4725260.1"/>
    <property type="molecule type" value="Genomic_DNA"/>
</dbReference>
<comment type="caution">
    <text evidence="1">The sequence shown here is derived from an EMBL/GenBank/DDBJ whole genome shotgun (WGS) entry which is preliminary data.</text>
</comment>
<protein>
    <submittedName>
        <fullName evidence="1">Integrase</fullName>
    </submittedName>
</protein>